<accession>A0AAV0JZA5</accession>
<sequence>KQATRDRLSDAMAEKELSAVVLRLRHSLSSCCKSIEGGEEETSGLLEELASFLDSISEAATSEPENEEARKNAVELLLEIQSFLVSSSTPNQAVVDALSFELPKAVSKFAGVSDRCLEIADSIIDWFVGRCNPRDMICILSEALDSLSTSSDPGYAAPLLTGLSKVFVSIKRHHFKQAKLAVPVVLNVLKVVSVELADRDAERVLLFNIALAMADSICVVSTKLDRGESEELQSLMGLFILQIMALVSASIPSEQSGCTPLVSEICKLLPRCGLTYLGLITESDVDAKISIVTKDKEDDIMTSFPDMRLGASLSVIWGDISNEIAEQAGENMSALKDKLQHNQVQRWEAIGMLKHIFSSVILPWDIKRHTVEFLLGITNGSFTPNCHNDEPITDCSIYMPSLFATAQAITKVIMHSPDSTLRKNSFEALKRVLADTPIPERIDILQALITNSDSSSMMWAIMFDSLSACCYSIQTAILLDLVRGELRKETLPKKSTNRGDEAGNHGSPTESAWTERILELVELVLRPPHGGQPSFPEHGEAVLAALNLYRFVLMKESAGKTNKTGVLFRKNLLRVCNEWLVPLRTIVSSTMADPENDPDEVAGMLNPIELVLYHCIELVEQNLSANPDSP</sequence>
<feature type="non-terminal residue" evidence="2">
    <location>
        <position position="1"/>
    </location>
</feature>
<dbReference type="InterPro" id="IPR019516">
    <property type="entry name" value="Glomulin/ALF4"/>
</dbReference>
<dbReference type="AlphaFoldDB" id="A0AAV0JZA5"/>
<organism evidence="2 3">
    <name type="scientific">Linum tenue</name>
    <dbReference type="NCBI Taxonomy" id="586396"/>
    <lineage>
        <taxon>Eukaryota</taxon>
        <taxon>Viridiplantae</taxon>
        <taxon>Streptophyta</taxon>
        <taxon>Embryophyta</taxon>
        <taxon>Tracheophyta</taxon>
        <taxon>Spermatophyta</taxon>
        <taxon>Magnoliopsida</taxon>
        <taxon>eudicotyledons</taxon>
        <taxon>Gunneridae</taxon>
        <taxon>Pentapetalae</taxon>
        <taxon>rosids</taxon>
        <taxon>fabids</taxon>
        <taxon>Malpighiales</taxon>
        <taxon>Linaceae</taxon>
        <taxon>Linum</taxon>
    </lineage>
</organism>
<protein>
    <recommendedName>
        <fullName evidence="4">Aberrant root formation protein 4</fullName>
    </recommendedName>
</protein>
<dbReference type="PANTHER" id="PTHR15430:SF1">
    <property type="entry name" value="GLOMULIN"/>
    <property type="match status" value="1"/>
</dbReference>
<dbReference type="GO" id="GO:0005737">
    <property type="term" value="C:cytoplasm"/>
    <property type="evidence" value="ECO:0007669"/>
    <property type="project" value="TreeGrafter"/>
</dbReference>
<proteinExistence type="predicted"/>
<dbReference type="InterPro" id="IPR013877">
    <property type="entry name" value="YAP-bd/ALF4/Glomulin"/>
</dbReference>
<evidence type="ECO:0008006" key="4">
    <source>
        <dbReference type="Google" id="ProtNLM"/>
    </source>
</evidence>
<dbReference type="GO" id="GO:0055105">
    <property type="term" value="F:ubiquitin-protein transferase inhibitor activity"/>
    <property type="evidence" value="ECO:0007669"/>
    <property type="project" value="TreeGrafter"/>
</dbReference>
<name>A0AAV0JZA5_9ROSI</name>
<evidence type="ECO:0000313" key="2">
    <source>
        <dbReference type="EMBL" id="CAI0415266.1"/>
    </source>
</evidence>
<evidence type="ECO:0000256" key="1">
    <source>
        <dbReference type="SAM" id="MobiDB-lite"/>
    </source>
</evidence>
<dbReference type="PANTHER" id="PTHR15430">
    <property type="entry name" value="GLOMULIN"/>
    <property type="match status" value="1"/>
</dbReference>
<gene>
    <name evidence="2" type="ORF">LITE_LOCUS16561</name>
</gene>
<dbReference type="EMBL" id="CAMGYJ010000005">
    <property type="protein sequence ID" value="CAI0415266.1"/>
    <property type="molecule type" value="Genomic_DNA"/>
</dbReference>
<evidence type="ECO:0000313" key="3">
    <source>
        <dbReference type="Proteomes" id="UP001154282"/>
    </source>
</evidence>
<feature type="compositionally biased region" description="Basic and acidic residues" evidence="1">
    <location>
        <begin position="492"/>
        <end position="503"/>
    </location>
</feature>
<feature type="region of interest" description="Disordered" evidence="1">
    <location>
        <begin position="492"/>
        <end position="511"/>
    </location>
</feature>
<reference evidence="2" key="1">
    <citation type="submission" date="2022-08" db="EMBL/GenBank/DDBJ databases">
        <authorList>
            <person name="Gutierrez-Valencia J."/>
        </authorList>
    </citation>
    <scope>NUCLEOTIDE SEQUENCE</scope>
</reference>
<keyword evidence="3" id="KW-1185">Reference proteome</keyword>
<comment type="caution">
    <text evidence="2">The sequence shown here is derived from an EMBL/GenBank/DDBJ whole genome shotgun (WGS) entry which is preliminary data.</text>
</comment>
<dbReference type="Proteomes" id="UP001154282">
    <property type="component" value="Unassembled WGS sequence"/>
</dbReference>
<dbReference type="Pfam" id="PF08568">
    <property type="entry name" value="Kinetochor_Ybp2"/>
    <property type="match status" value="2"/>
</dbReference>